<keyword evidence="2" id="KW-1185">Reference proteome</keyword>
<organism evidence="1 2">
    <name type="scientific">Clunio marinus</name>
    <dbReference type="NCBI Taxonomy" id="568069"/>
    <lineage>
        <taxon>Eukaryota</taxon>
        <taxon>Metazoa</taxon>
        <taxon>Ecdysozoa</taxon>
        <taxon>Arthropoda</taxon>
        <taxon>Hexapoda</taxon>
        <taxon>Insecta</taxon>
        <taxon>Pterygota</taxon>
        <taxon>Neoptera</taxon>
        <taxon>Endopterygota</taxon>
        <taxon>Diptera</taxon>
        <taxon>Nematocera</taxon>
        <taxon>Chironomoidea</taxon>
        <taxon>Chironomidae</taxon>
        <taxon>Clunio</taxon>
    </lineage>
</organism>
<protein>
    <submittedName>
        <fullName evidence="1">CLUMA_CG004570, isoform A</fullName>
    </submittedName>
</protein>
<dbReference type="SUPFAM" id="SSF81383">
    <property type="entry name" value="F-box domain"/>
    <property type="match status" value="1"/>
</dbReference>
<evidence type="ECO:0000313" key="1">
    <source>
        <dbReference type="EMBL" id="CRK90880.1"/>
    </source>
</evidence>
<sequence>METRKSTRLAEKYKHLQINQQNAYAKDQNKLDPLEGINNYLHPLIFQHLNMSEILCLSTVSRQWYYEIGMSEQCMNRMLLKINVIPPHGIFSFKKLPSIKTKRQIYSKLTTVRKTTMRRYKYISINTNNVENISYQAIKLVMALAPSVVQMTLLNLKVPPTRKLNSVKFPSLTKLIINNADPYVQRILFQGMTDLIELRIYEHFDPDIQPILACLKNNYKLKELYIWNTGIGDLFSTYEPDSFQFQLEDFSTGSEGIISNEAETNLMKFLDSQKDTLTTFFLRVGMSILRNSVVFGLFTLPNLVTLHINSYILLHRISIETNSSVKAFNFGWHIASKEATMGVLDAIPEVEVITIEHMTKSFLRHAVKNLKKLWRIRYTKGKACQKCFNAILATRKDYYPKIQLIRMD</sequence>
<dbReference type="Proteomes" id="UP000183832">
    <property type="component" value="Unassembled WGS sequence"/>
</dbReference>
<dbReference type="SUPFAM" id="SSF52047">
    <property type="entry name" value="RNI-like"/>
    <property type="match status" value="1"/>
</dbReference>
<dbReference type="InterPro" id="IPR036047">
    <property type="entry name" value="F-box-like_dom_sf"/>
</dbReference>
<reference evidence="1 2" key="1">
    <citation type="submission" date="2015-04" db="EMBL/GenBank/DDBJ databases">
        <authorList>
            <person name="Syromyatnikov M.Y."/>
            <person name="Popov V.N."/>
        </authorList>
    </citation>
    <scope>NUCLEOTIDE SEQUENCE [LARGE SCALE GENOMIC DNA]</scope>
</reference>
<dbReference type="EMBL" id="CVRI01000020">
    <property type="protein sequence ID" value="CRK90880.1"/>
    <property type="molecule type" value="Genomic_DNA"/>
</dbReference>
<proteinExistence type="predicted"/>
<dbReference type="AlphaFoldDB" id="A0A1J1HS20"/>
<evidence type="ECO:0000313" key="2">
    <source>
        <dbReference type="Proteomes" id="UP000183832"/>
    </source>
</evidence>
<accession>A0A1J1HS20</accession>
<name>A0A1J1HS20_9DIPT</name>
<gene>
    <name evidence="1" type="ORF">CLUMA_CG004570</name>
</gene>